<proteinExistence type="predicted"/>
<keyword evidence="2" id="KW-0167">Capsid protein</keyword>
<dbReference type="GO" id="GO:0030435">
    <property type="term" value="P:sporulation resulting in formation of a cellular spore"/>
    <property type="evidence" value="ECO:0007669"/>
    <property type="project" value="InterPro"/>
</dbReference>
<protein>
    <submittedName>
        <fullName evidence="2">Spore coat protein</fullName>
    </submittedName>
</protein>
<organism evidence="2 3">
    <name type="scientific">Rossellomorea vietnamensis</name>
    <dbReference type="NCBI Taxonomy" id="218284"/>
    <lineage>
        <taxon>Bacteria</taxon>
        <taxon>Bacillati</taxon>
        <taxon>Bacillota</taxon>
        <taxon>Bacilli</taxon>
        <taxon>Bacillales</taxon>
        <taxon>Bacillaceae</taxon>
        <taxon>Rossellomorea</taxon>
    </lineage>
</organism>
<dbReference type="Proteomes" id="UP000323317">
    <property type="component" value="Unassembled WGS sequence"/>
</dbReference>
<dbReference type="Pfam" id="PF07552">
    <property type="entry name" value="Coat_X"/>
    <property type="match status" value="2"/>
</dbReference>
<feature type="domain" description="Spore coat protein X/V" evidence="1">
    <location>
        <begin position="40"/>
        <end position="95"/>
    </location>
</feature>
<sequence>MNKNYSYNNSYYHGDHEYESHGDCYGYQDKCHGKDDDHIVLQDGTQVSLNDQESDELIWIRNSCNVSVQTTDTQAAVSLQVGLQLAIALVVSITVGDSDKGKAVAQELFQKFDAEQTNYQKIYIDNSKDVNVTTTDTDLAVNIQALLQVLVALVVKLDIL</sequence>
<keyword evidence="2" id="KW-0946">Virion</keyword>
<dbReference type="AlphaFoldDB" id="A0A5D4KIA7"/>
<gene>
    <name evidence="2" type="ORF">FZC79_06860</name>
</gene>
<dbReference type="InterPro" id="IPR011428">
    <property type="entry name" value="Spore_coat_X/V"/>
</dbReference>
<reference evidence="2 3" key="1">
    <citation type="submission" date="2019-08" db="EMBL/GenBank/DDBJ databases">
        <title>Bacillus genomes from the desert of Cuatro Cienegas, Coahuila.</title>
        <authorList>
            <person name="Olmedo-Alvarez G."/>
        </authorList>
    </citation>
    <scope>NUCLEOTIDE SEQUENCE [LARGE SCALE GENOMIC DNA]</scope>
    <source>
        <strain evidence="2 3">CH40_1T</strain>
    </source>
</reference>
<name>A0A5D4KIA7_9BACI</name>
<evidence type="ECO:0000313" key="3">
    <source>
        <dbReference type="Proteomes" id="UP000323317"/>
    </source>
</evidence>
<feature type="domain" description="Spore coat protein X/V" evidence="1">
    <location>
        <begin position="103"/>
        <end position="159"/>
    </location>
</feature>
<dbReference type="GO" id="GO:0031160">
    <property type="term" value="C:spore wall"/>
    <property type="evidence" value="ECO:0007669"/>
    <property type="project" value="InterPro"/>
</dbReference>
<evidence type="ECO:0000313" key="2">
    <source>
        <dbReference type="EMBL" id="TYR76589.1"/>
    </source>
</evidence>
<comment type="caution">
    <text evidence="2">The sequence shown here is derived from an EMBL/GenBank/DDBJ whole genome shotgun (WGS) entry which is preliminary data.</text>
</comment>
<evidence type="ECO:0000259" key="1">
    <source>
        <dbReference type="Pfam" id="PF07552"/>
    </source>
</evidence>
<dbReference type="RefSeq" id="WP_148946072.1">
    <property type="nucleotide sequence ID" value="NZ_JBNIKK010000008.1"/>
</dbReference>
<accession>A0A5D4KIA7</accession>
<dbReference type="EMBL" id="VTEH01000003">
    <property type="protein sequence ID" value="TYR76589.1"/>
    <property type="molecule type" value="Genomic_DNA"/>
</dbReference>